<evidence type="ECO:0000313" key="12">
    <source>
        <dbReference type="Proteomes" id="UP000433883"/>
    </source>
</evidence>
<name>A0A8H3UJ67_VENIN</name>
<keyword evidence="7" id="KW-0862">Zinc</keyword>
<keyword evidence="4" id="KW-0223">Dioxygenase</keyword>
<dbReference type="InterPro" id="IPR011333">
    <property type="entry name" value="SKP1/BTB/POZ_sf"/>
</dbReference>
<keyword evidence="5" id="KW-0560">Oxidoreductase</keyword>
<keyword evidence="3" id="KW-0479">Metal-binding</keyword>
<dbReference type="Proteomes" id="UP000433883">
    <property type="component" value="Unassembled WGS sequence"/>
</dbReference>
<dbReference type="PROSITE" id="PS50158">
    <property type="entry name" value="ZF_CCHC"/>
    <property type="match status" value="1"/>
</dbReference>
<evidence type="ECO:0000256" key="5">
    <source>
        <dbReference type="ARBA" id="ARBA00023002"/>
    </source>
</evidence>
<evidence type="ECO:0000256" key="7">
    <source>
        <dbReference type="PROSITE-ProRule" id="PRU00047"/>
    </source>
</evidence>
<proteinExistence type="inferred from homology"/>
<evidence type="ECO:0000256" key="6">
    <source>
        <dbReference type="ARBA" id="ARBA00023004"/>
    </source>
</evidence>
<dbReference type="PROSITE" id="PS50097">
    <property type="entry name" value="BTB"/>
    <property type="match status" value="1"/>
</dbReference>
<comment type="cofactor">
    <cofactor evidence="1">
        <name>Fe(2+)</name>
        <dbReference type="ChEBI" id="CHEBI:29033"/>
    </cofactor>
</comment>
<evidence type="ECO:0000256" key="4">
    <source>
        <dbReference type="ARBA" id="ARBA00022964"/>
    </source>
</evidence>
<evidence type="ECO:0000256" key="8">
    <source>
        <dbReference type="SAM" id="MobiDB-lite"/>
    </source>
</evidence>
<dbReference type="SUPFAM" id="SSF54695">
    <property type="entry name" value="POZ domain"/>
    <property type="match status" value="1"/>
</dbReference>
<dbReference type="AlphaFoldDB" id="A0A8H3UJ67"/>
<dbReference type="InterPro" id="IPR042098">
    <property type="entry name" value="TauD-like_sf"/>
</dbReference>
<dbReference type="InterPro" id="IPR001878">
    <property type="entry name" value="Znf_CCHC"/>
</dbReference>
<evidence type="ECO:0000256" key="3">
    <source>
        <dbReference type="ARBA" id="ARBA00022723"/>
    </source>
</evidence>
<reference evidence="11 12" key="1">
    <citation type="submission" date="2019-11" db="EMBL/GenBank/DDBJ databases">
        <title>Venturia inaequalis Genome Resource.</title>
        <authorList>
            <person name="Lichtner F.J."/>
        </authorList>
    </citation>
    <scope>NUCLEOTIDE SEQUENCE [LARGE SCALE GENOMIC DNA]</scope>
    <source>
        <strain evidence="11">Bline_iso_100314</strain>
    </source>
</reference>
<protein>
    <recommendedName>
        <fullName evidence="13">BTB domain-containing protein</fullName>
    </recommendedName>
</protein>
<dbReference type="InterPro" id="IPR003819">
    <property type="entry name" value="TauD/TfdA-like"/>
</dbReference>
<dbReference type="PANTHER" id="PTHR10696:SF25">
    <property type="entry name" value="OXIDOREDUCTASE AIM17-RELATED"/>
    <property type="match status" value="1"/>
</dbReference>
<dbReference type="CDD" id="cd18186">
    <property type="entry name" value="BTB_POZ_ZBTB_KLHL-like"/>
    <property type="match status" value="1"/>
</dbReference>
<feature type="domain" description="CCHC-type" evidence="10">
    <location>
        <begin position="526"/>
        <end position="540"/>
    </location>
</feature>
<comment type="similarity">
    <text evidence="2">Belongs to the gamma-BBH/TMLD family.</text>
</comment>
<dbReference type="GO" id="GO:0003676">
    <property type="term" value="F:nucleic acid binding"/>
    <property type="evidence" value="ECO:0007669"/>
    <property type="project" value="InterPro"/>
</dbReference>
<feature type="region of interest" description="Disordered" evidence="8">
    <location>
        <begin position="431"/>
        <end position="456"/>
    </location>
</feature>
<feature type="domain" description="BTB" evidence="9">
    <location>
        <begin position="570"/>
        <end position="641"/>
    </location>
</feature>
<evidence type="ECO:0000259" key="9">
    <source>
        <dbReference type="PROSITE" id="PS50097"/>
    </source>
</evidence>
<dbReference type="Gene3D" id="3.30.2020.30">
    <property type="match status" value="1"/>
</dbReference>
<dbReference type="PANTHER" id="PTHR10696">
    <property type="entry name" value="GAMMA-BUTYROBETAINE HYDROXYLASE-RELATED"/>
    <property type="match status" value="1"/>
</dbReference>
<evidence type="ECO:0000259" key="10">
    <source>
        <dbReference type="PROSITE" id="PS50158"/>
    </source>
</evidence>
<dbReference type="GO" id="GO:0005739">
    <property type="term" value="C:mitochondrion"/>
    <property type="evidence" value="ECO:0007669"/>
    <property type="project" value="TreeGrafter"/>
</dbReference>
<dbReference type="InterPro" id="IPR050411">
    <property type="entry name" value="AlphaKG_dependent_hydroxylases"/>
</dbReference>
<dbReference type="SUPFAM" id="SSF57756">
    <property type="entry name" value="Retrovirus zinc finger-like domains"/>
    <property type="match status" value="1"/>
</dbReference>
<dbReference type="Pfam" id="PF00651">
    <property type="entry name" value="BTB"/>
    <property type="match status" value="1"/>
</dbReference>
<evidence type="ECO:0008006" key="13">
    <source>
        <dbReference type="Google" id="ProtNLM"/>
    </source>
</evidence>
<dbReference type="GO" id="GO:0051213">
    <property type="term" value="F:dioxygenase activity"/>
    <property type="evidence" value="ECO:0007669"/>
    <property type="project" value="UniProtKB-KW"/>
</dbReference>
<organism evidence="11 12">
    <name type="scientific">Venturia inaequalis</name>
    <name type="common">Apple scab fungus</name>
    <dbReference type="NCBI Taxonomy" id="5025"/>
    <lineage>
        <taxon>Eukaryota</taxon>
        <taxon>Fungi</taxon>
        <taxon>Dikarya</taxon>
        <taxon>Ascomycota</taxon>
        <taxon>Pezizomycotina</taxon>
        <taxon>Dothideomycetes</taxon>
        <taxon>Pleosporomycetidae</taxon>
        <taxon>Venturiales</taxon>
        <taxon>Venturiaceae</taxon>
        <taxon>Venturia</taxon>
    </lineage>
</organism>
<dbReference type="GO" id="GO:0045329">
    <property type="term" value="P:carnitine biosynthetic process"/>
    <property type="evidence" value="ECO:0007669"/>
    <property type="project" value="TreeGrafter"/>
</dbReference>
<dbReference type="InterPro" id="IPR038492">
    <property type="entry name" value="GBBH-like_N_sf"/>
</dbReference>
<evidence type="ECO:0000313" key="11">
    <source>
        <dbReference type="EMBL" id="KAE9971234.1"/>
    </source>
</evidence>
<dbReference type="GO" id="GO:0008270">
    <property type="term" value="F:zinc ion binding"/>
    <property type="evidence" value="ECO:0007669"/>
    <property type="project" value="UniProtKB-KW"/>
</dbReference>
<sequence>MAARTSLLRAPLGGSRRVCGTGLRFERAWVRTYQVSSIRRQLENQSSGNGVGYGLAPQLVASPKKKVAFQDISSGSVKPAFGKQITIELDGKPATFDSIFLRDSCKCPRCVNPSSTQKNFETAAIPASIEGSCQVTTELEDHDCVLIDWKNDIPDWPEGHQTALPLDFLRGSLEKEGQVKPATHELSTRVLWETETMSKDIEFIDYYTYMSDERALYRVLQLLYTHGLVFLKNVPDTISTDSALSVAAIAERIGPIRHTFYGRTWDVRSIPNAKNVAYTHVFLGLHMDLCYMDLTPHLQFLHSMRARAPGGESMFSDSFYAAEVMRRESPDLFEALRTFGVTYNYFNDGMAYRQTRPTIELVNPNDLSSAIKLINWSPPFQGPFAHDIGSQDGGKALRTYHAAAQRFAELVNDPGNMLEYRMNEGEHLRRIKDPQQPPNTVNAMSPETRGQHSTVGLEDLKRLARGASNRSNGSRTAHPMLARRPAPNLLDPSALAFSPPPQQNSLTAKALGLTPEEAERLRDEEKCVICRQPGHIARECEGVDNVPTSCEIDIEVPDVAKHFYLNELRADAFVSLKVGKDAAPFLILKSVLCMRSDYFRAMFEGGFQEERSRATSLPDIEPECFALILQWFYTGNILFSDGTTYIGTGRDDAVMNEAIQMYLFADQYDTRALRDAVFDQFARWAPHVSDGVMMTAAVPLAKALSELPARSGLYKFCSDLLVHSWIPETIEEATEVAEYLPAEIAGRLFLAERNLIAK</sequence>
<dbReference type="InterPro" id="IPR000210">
    <property type="entry name" value="BTB/POZ_dom"/>
</dbReference>
<dbReference type="SUPFAM" id="SSF51197">
    <property type="entry name" value="Clavaminate synthase-like"/>
    <property type="match status" value="1"/>
</dbReference>
<evidence type="ECO:0000256" key="2">
    <source>
        <dbReference type="ARBA" id="ARBA00008654"/>
    </source>
</evidence>
<dbReference type="Gene3D" id="3.60.130.10">
    <property type="entry name" value="Clavaminate synthase-like"/>
    <property type="match status" value="1"/>
</dbReference>
<dbReference type="Pfam" id="PF02668">
    <property type="entry name" value="TauD"/>
    <property type="match status" value="1"/>
</dbReference>
<dbReference type="Gene3D" id="3.30.710.10">
    <property type="entry name" value="Potassium Channel Kv1.1, Chain A"/>
    <property type="match status" value="1"/>
</dbReference>
<evidence type="ECO:0000256" key="1">
    <source>
        <dbReference type="ARBA" id="ARBA00001954"/>
    </source>
</evidence>
<accession>A0A8H3UJ67</accession>
<dbReference type="InterPro" id="IPR036875">
    <property type="entry name" value="Znf_CCHC_sf"/>
</dbReference>
<keyword evidence="6" id="KW-0408">Iron</keyword>
<gene>
    <name evidence="11" type="ORF">BLS_004571</name>
</gene>
<keyword evidence="7" id="KW-0863">Zinc-finger</keyword>
<comment type="caution">
    <text evidence="11">The sequence shown here is derived from an EMBL/GenBank/DDBJ whole genome shotgun (WGS) entry which is preliminary data.</text>
</comment>
<dbReference type="SMART" id="SM00225">
    <property type="entry name" value="BTB"/>
    <property type="match status" value="1"/>
</dbReference>
<dbReference type="EMBL" id="WNWQ01000300">
    <property type="protein sequence ID" value="KAE9971234.1"/>
    <property type="molecule type" value="Genomic_DNA"/>
</dbReference>